<reference evidence="2 3" key="1">
    <citation type="submission" date="2018-09" db="EMBL/GenBank/DDBJ databases">
        <title>Genomic investigation of the strawberry pathogen Phytophthora fragariae indicates pathogenicity is determined by transcriptional variation in three key races.</title>
        <authorList>
            <person name="Adams T.M."/>
            <person name="Armitage A.D."/>
            <person name="Sobczyk M.K."/>
            <person name="Bates H.J."/>
            <person name="Dunwell J.M."/>
            <person name="Nellist C.F."/>
            <person name="Harrison R.J."/>
        </authorList>
    </citation>
    <scope>NUCLEOTIDE SEQUENCE [LARGE SCALE GENOMIC DNA]</scope>
    <source>
        <strain evidence="2 3">SCRP324</strain>
    </source>
</reference>
<dbReference type="Proteomes" id="UP000435112">
    <property type="component" value="Unassembled WGS sequence"/>
</dbReference>
<evidence type="ECO:0000313" key="3">
    <source>
        <dbReference type="Proteomes" id="UP000435112"/>
    </source>
</evidence>
<comment type="caution">
    <text evidence="2">The sequence shown here is derived from an EMBL/GenBank/DDBJ whole genome shotgun (WGS) entry which is preliminary data.</text>
</comment>
<accession>A0A6A3JH88</accession>
<evidence type="ECO:0000313" key="2">
    <source>
        <dbReference type="EMBL" id="KAE8993901.1"/>
    </source>
</evidence>
<dbReference type="AlphaFoldDB" id="A0A6A3JH88"/>
<sequence length="72" mass="7906">MTTFCHFALITCLRTPVRTQLHAAWKKGQDARYNALSSSTSLNRSTALSQQLQPSSCGKSVVRCDCWLTSAA</sequence>
<evidence type="ECO:0008006" key="4">
    <source>
        <dbReference type="Google" id="ProtNLM"/>
    </source>
</evidence>
<keyword evidence="1" id="KW-0732">Signal</keyword>
<organism evidence="2 3">
    <name type="scientific">Phytophthora rubi</name>
    <dbReference type="NCBI Taxonomy" id="129364"/>
    <lineage>
        <taxon>Eukaryota</taxon>
        <taxon>Sar</taxon>
        <taxon>Stramenopiles</taxon>
        <taxon>Oomycota</taxon>
        <taxon>Peronosporomycetes</taxon>
        <taxon>Peronosporales</taxon>
        <taxon>Peronosporaceae</taxon>
        <taxon>Phytophthora</taxon>
    </lineage>
</organism>
<dbReference type="EMBL" id="QXFU01001883">
    <property type="protein sequence ID" value="KAE8993901.1"/>
    <property type="molecule type" value="Genomic_DNA"/>
</dbReference>
<proteinExistence type="predicted"/>
<feature type="chain" id="PRO_5025663282" description="Secreted protein" evidence="1">
    <location>
        <begin position="20"/>
        <end position="72"/>
    </location>
</feature>
<feature type="signal peptide" evidence="1">
    <location>
        <begin position="1"/>
        <end position="19"/>
    </location>
</feature>
<name>A0A6A3JH88_9STRA</name>
<gene>
    <name evidence="2" type="ORF">PR002_g20095</name>
</gene>
<evidence type="ECO:0000256" key="1">
    <source>
        <dbReference type="SAM" id="SignalP"/>
    </source>
</evidence>
<protein>
    <recommendedName>
        <fullName evidence="4">Secreted protein</fullName>
    </recommendedName>
</protein>